<feature type="region of interest" description="Disordered" evidence="1">
    <location>
        <begin position="3121"/>
        <end position="3150"/>
    </location>
</feature>
<name>A0AAJ2P9N1_9BACT</name>
<feature type="compositionally biased region" description="Low complexity" evidence="1">
    <location>
        <begin position="3048"/>
        <end position="3067"/>
    </location>
</feature>
<feature type="region of interest" description="Disordered" evidence="1">
    <location>
        <begin position="3039"/>
        <end position="3069"/>
    </location>
</feature>
<gene>
    <name evidence="3" type="ORF">R7U65_02440</name>
</gene>
<protein>
    <submittedName>
        <fullName evidence="3">DUF1410 domain-containing protein</fullName>
    </submittedName>
</protein>
<dbReference type="Pfam" id="PF07198">
    <property type="entry name" value="DUF1410"/>
    <property type="match status" value="1"/>
</dbReference>
<evidence type="ECO:0000256" key="1">
    <source>
        <dbReference type="SAM" id="MobiDB-lite"/>
    </source>
</evidence>
<evidence type="ECO:0000313" key="3">
    <source>
        <dbReference type="EMBL" id="MDW2906463.1"/>
    </source>
</evidence>
<dbReference type="InterPro" id="IPR009849">
    <property type="entry name" value="DUF1410"/>
</dbReference>
<feature type="region of interest" description="Disordered" evidence="1">
    <location>
        <begin position="2886"/>
        <end position="2911"/>
    </location>
</feature>
<dbReference type="RefSeq" id="WP_318045384.1">
    <property type="nucleotide sequence ID" value="NZ_JAWPFG010000007.1"/>
</dbReference>
<reference evidence="3" key="1">
    <citation type="submission" date="2023-10" db="EMBL/GenBank/DDBJ databases">
        <title>Genome sequences of Mycoplasma ovipneumoniae isolated from goats.</title>
        <authorList>
            <person name="Spergser J."/>
        </authorList>
    </citation>
    <scope>NUCLEOTIDE SEQUENCE</scope>
    <source>
        <strain evidence="3">GL19</strain>
    </source>
</reference>
<evidence type="ECO:0000259" key="2">
    <source>
        <dbReference type="Pfam" id="PF07198"/>
    </source>
</evidence>
<feature type="domain" description="DUF1410" evidence="2">
    <location>
        <begin position="1284"/>
        <end position="1342"/>
    </location>
</feature>
<accession>A0AAJ2P9N1</accession>
<dbReference type="EMBL" id="JAWPFH010000008">
    <property type="protein sequence ID" value="MDW2906463.1"/>
    <property type="molecule type" value="Genomic_DNA"/>
</dbReference>
<proteinExistence type="predicted"/>
<comment type="caution">
    <text evidence="3">The sequence shown here is derived from an EMBL/GenBank/DDBJ whole genome shotgun (WGS) entry which is preliminary data.</text>
</comment>
<evidence type="ECO:0000313" key="4">
    <source>
        <dbReference type="Proteomes" id="UP001282363"/>
    </source>
</evidence>
<organism evidence="3 4">
    <name type="scientific">Mesomycoplasma ovipneumoniae</name>
    <dbReference type="NCBI Taxonomy" id="29562"/>
    <lineage>
        <taxon>Bacteria</taxon>
        <taxon>Bacillati</taxon>
        <taxon>Mycoplasmatota</taxon>
        <taxon>Mycoplasmoidales</taxon>
        <taxon>Metamycoplasmataceae</taxon>
        <taxon>Mesomycoplasma</taxon>
    </lineage>
</organism>
<sequence>MKKANLENQNNKTINSHLTKKLLASSGFLTGAIVSLSPYLAKVITPKTIYVQNFVADNVSPNSGDFSFKLQGKTKQDTDWAKKADLELVYISQKSRYSVKTKVQYDPKTDTFHTYADNLLGGSIYELQLVAPNNPRYYFSFSKTSQFFSTKNQVEKFSHYDIENDTILDLDLFDSQNLLDSANLILYYKEIGSNKILEAKGQLVAKNDQKQASFVLRNLDRSQKYEILATKYYFDDPDQLFDLVISPLANRYFAPSPIAGKILNLNQKHYGLNSALLEISLAFENKNIKINPNEKINLEYYYKDELDNFQFGVANDVSLIVQNNKVFANLDLKQIPGGTKFWISRIWNNSGSLAISTNNNLSFISAPEIARIRTFVDANNTSSFDIKFNDQSLMLNGKEVKINFFADDQPTKMLSSSAQVVGNKLFSLAKNLPKEKHFTISSLEIVENATNFDESGQPQTSQIFFAQNFDQKQKKFFTNATSAMVESVVVDRITEDLSRVSMILDSVDDFIKDKIATLYFKVAGSSNLIKSEAQAFKINGDKLVLSWDLINLEPGTNYLIDSVGIADSTNEFVNKLYLNFGPNISANKLTWTTRPAVSSITYISKSDSAVELNIAFKNILESLKTAKITYSELKPGGASKTIDAIIENNSIIANLEVNSLAKGQDYLIEKIEIDGYQSSKGDSDILKVSKTISQAQKIFGVHAPLVLTKIENVDEQQTSAKLKVTFSPETIKAIGKDKVKIYYSLAGSSKLLSAVAGANQQNADNSLTFELKDLEIGSKYNINSVVLAKEVELNNQDTNTILTERNILFGDAQHKFDSSQSSFFTQSAIIEVGYDNSYEQRVIATFILADAKGVYNGKTATLKYRLKAKNGDESLATTANFKEGKISAKVNSARILFDITDLYKQGLYEIDKNSLEIGDTTNSLAVSLAQTRARVRRSLAQFTDTNTAPALIPFKDKLLDSTEKSQFQTIPKTANVTKIQLTNRTKNTARFEIEFGKDFIPNQANAQAITAEKLDDFLNKNKLKVRFKKYGGEQQEQIVEAKTDVDSQKTSFELTGLENGQQYVILGFEQVQDDNSPQSTPKVDIYLDDLDFYKDQIIATAAVIKKIEFDTEVETQARLRLELKDDGRYTAGKKLTVELEKIESGSGPSAAPIGAVQSNLVLSATSLNGIYDFTFLNLEKATKYKIKLVKFEKEATPAANSSVATFASRRSKRSLDPVLVNVDAQSIVEEEIDLLETEQGLEDKKSFITSAKTAKITGITTRSIQTTSLDIELTLDNVDDYLGQKTLELTYKNLSTNASTSQEVQATVDQTAKTITFSLTDLSPGDKYEIENIKLKEETTQVRNELDLKKQEFKFEFDRSPNTQAGFEKQFFSPTPNLAQILPVSTSETSVQINIKLNDNGANWNNKFLQIKIKSKTGQPVQPQIPTVYSAEIINGNAIFDISGLEKASSYEIEELKVLDSLPSQIQPNQIQGGNTVDGFDTNTSTQPDQQITKEFVLDAESATITDISYKSDNTSADISISFAQNEQFLYQSGANTKRKLQFTFQDSQSGQQVTTEKEFENNNQGQKPTIDLSFDSVSPGSLYVLTKVEDITPEVEGAPKRLKTFKFSDTQQARNQGTATTTPEVLSKLYFATKPEVIAYSIDKISETKYLANFTIRDPLAGRDITQGGFEGRDVKVTLQKLVDPKGTNLQGQQAQNVEVQGKIKNSKVSFELEDLEKNASYKVLSLTWADIEQTQKTISSSIATLYQVDPTTKTNPRTNQQFSDFAIKVSDPGTNSKIEGSVSGNGSIEFGNQFIIRPESAKIVKIEIDDKKVDSATITLTFDKSDEYLKHVDYQDKLELIYYQTGSIAEKTAKLTLENDDPASVQFKAELNGLEKGTGFRVLGIKQTGAEQPSRRRRSTTSAKPLNFVFDTSLTEDEKKFATLPIVNSILQFRNNINPEDYDFLLNLKDTGEVFKQIQAGQSKAIKAKIQYKKVVDGNEAKETIQEVLATLESISGQDKQSADELIDESTTFKFTLSGLDPFAQYYITKIAYDTNNQLDNVLTTKTENDGDQNSGLFNFSPQAEEKRAFLTYPAKVDVKSIEIQPDFSQNNAKLTIKFDPKYKPFLETNPKIKVNYTSPKGLGQSVEIDKNNFNSTLNTTSGEPSVEVTINNINEPGKYVVESLDFFDKDLNSPLLSGLELPPIEIKESITIAKRSFYTNTKIIAIRKKAISETSATIELVIEDPNGSFIGKRVKGTFTYQSNQASQTKEEDGTIIADEVGKTSKVVFQLKGLSKNTDYNITSLVFDQAQNQTTLGGAQSQFNSQQNIEFDDQKIQENASPDSTGQQKTADQKKQFKTTFESATALGITYQLDNAQTGKPWQKAKVRVFFSSQDKPLEEKSTKLKLVYKSSKQGISKTSTTSVEASLLQSQGQTSQDWLNTQPDQAHYYYEFDLDNLDAGSEYTIIGLEDEAQKIKIIVPDPNAPVAVNFSSQASPQSSFSFNTAPLITKMTYVPSETSINLILVVENSQKLDFSNHRAIIKYIKLDNNTSQYGWQDPTNKSSSDAASENVDTITVRVPQRQQDPANQASQQENEENFGITFLEFELGGLEKGSWYLIEEISLSTRDGASTPLSLYLDKENMEPVDKKTATSESEKWQTIVNTTIESTTIKSATTSTMPGSNISVSGSQKNTPELTSGYFQIELDNSDLVFLQDKYNIQLELESVEKKIFYTESKEITTSGAESGQNAQIILEAKGLIPGDKYTIKNYIFNLKQGNQNTFAVRLPQKLKVNPPANNDSINLKTKNAIKAIKYEAVSEGTTNIDVEFYNNNGELNNKELELSAKIDEEFGNKYIPSSWKDQDKKVSATQRLSQSAGQITSSVQFAVNKGLKKAKQYIIESIKQKDATTPGGGQGSPGGSGNGTPITFDTPISQESALQRKFYSIAEKTKLINTSISDVTTDSATIKLEFDKDDAFLKDDLVTLYLEKEDKSQSIGATTLITNSGSSSGAGGGTDQDKLQATFKFLNILEPGIKYKINALTSKTVDLKVDDASKVQNPNLTQGWNFGSTGTSGSTSNSSPTSSTPSVPAGQVILDFITQPLITNIIKKEINDNDATIELEGWTKDLQDAGFNPKFTVTEKNLAQPQPPTTTTTNSTKEGVKQGPTPPADNKITFKVSLLEQFTEYNNITLTLQKNGSGAGGGGTSTTNQLSQDFTIPFAPEIASGAKQSLREFRTTAKKLNLADSNALELKPISTTTVNLSVKLKNQKQADSIANVPFSVLYKKVFPKYETENIGIENISSNPVLINTNTQTLTFNIPNLEPGAIYEVTQIAPNDGHKQGDHKIESFSHDTQLLKYLKTVDGLPVNNASIVGGKQSKIYFAPLNVPVKLERAWSHPLRYDYYEGEQVYIKFNKEAGTAITLDWLKQNLKLELIPHRTHIGRVTHGQQDVTKKLSEAGQYVEKPEGEFNTDVTLSNLKWDPEKTTATLKVQPRSLKSIVAATIKITIKDVNNYHLDPTQELTTNTATAAPTAPAAPPTTPDNSQSISFRLQSSAVMVTPTNVDYMNPGLIGFSYAIYDPLDLIQKTGKDYNPFGEFPHLTPYKEQDWLKVIINKQYNTTKSNAPLDVPDKTIFNKIRGRTEANKSWENPNVLDIPEEPVAIRTKTDNKYNIKYLTLYWRINSDTGLFEIPEKFRNAKKLWYPAGKLVHLPISLQFKNDSLSSLSSSYSFVLNSPYANPGHIMPYASTANPHDAQSIIAPGVNYWQIWKQGSPQHRDTSQLIPRIDLFEKHISKVFWSAPSFEWTTDDKVLNSVFFLNRKVPVFTDLNRTKNYKIDTGQRGTTDFKGGYTFDILYVHNRENHVNTPPNLVHTQMKWDYWWQTNSAPQLENTPHKSSWIISITGPSGKPLLYDPINYYAMLGPFEPPELPE</sequence>
<feature type="compositionally biased region" description="Gly residues" evidence="1">
    <location>
        <begin position="2891"/>
        <end position="2903"/>
    </location>
</feature>
<dbReference type="Proteomes" id="UP001282363">
    <property type="component" value="Unassembled WGS sequence"/>
</dbReference>